<dbReference type="SUPFAM" id="SSF48371">
    <property type="entry name" value="ARM repeat"/>
    <property type="match status" value="1"/>
</dbReference>
<proteinExistence type="predicted"/>
<accession>A0ABV6UIH9</accession>
<organism evidence="1 2">
    <name type="scientific">Streptacidiphilus cavernicola</name>
    <dbReference type="NCBI Taxonomy" id="3342716"/>
    <lineage>
        <taxon>Bacteria</taxon>
        <taxon>Bacillati</taxon>
        <taxon>Actinomycetota</taxon>
        <taxon>Actinomycetes</taxon>
        <taxon>Kitasatosporales</taxon>
        <taxon>Streptomycetaceae</taxon>
        <taxon>Streptacidiphilus</taxon>
    </lineage>
</organism>
<dbReference type="EMBL" id="JBHEZZ010000003">
    <property type="protein sequence ID" value="MFC1401255.1"/>
    <property type="molecule type" value="Genomic_DNA"/>
</dbReference>
<gene>
    <name evidence="1" type="ORF">ACEZDJ_08135</name>
</gene>
<comment type="caution">
    <text evidence="1">The sequence shown here is derived from an EMBL/GenBank/DDBJ whole genome shotgun (WGS) entry which is preliminary data.</text>
</comment>
<protein>
    <submittedName>
        <fullName evidence="1">HEAT repeat domain-containing protein</fullName>
    </submittedName>
</protein>
<dbReference type="RefSeq" id="WP_051726521.1">
    <property type="nucleotide sequence ID" value="NZ_JBHEZZ010000003.1"/>
</dbReference>
<dbReference type="Pfam" id="PF13646">
    <property type="entry name" value="HEAT_2"/>
    <property type="match status" value="1"/>
</dbReference>
<dbReference type="Gene3D" id="1.25.10.10">
    <property type="entry name" value="Leucine-rich Repeat Variant"/>
    <property type="match status" value="1"/>
</dbReference>
<name>A0ABV6UIH9_9ACTN</name>
<sequence length="510" mass="54889">MASAANNDRRAEQAAVLAALREFPAGGLPSAIGLADALAVLESVADLRGLPPAWWIDFDQAVRTGSAWWTVRASETNDRLHALLPGGWQWAVSVCSRDGLKREAALLENRLPHSHPALLPLLVVRCSDWAPPVRHRAEQRLARALADAAPGDLGLACATAWACQPRSRGAVAVRLTADRLPDAGPALWQGLFAFPDHRTRRRALAEAPQHLAVSQDQFVALALTDPDVSVARGTAERILLQCVPPLDAPLTSSAEVVVRQLLLARIPQVRAAAVTVLRRGQRPDLAVPLLLDRSTLVRQTARWVVRSHGQDPAAQCRNLLARAGADALAGAGAVQGLAECGDASDVPWFRIQLGSPRPKARAAALRALTSLAPLTTADLLALLEHDHSPSVGRAVVEALTATAHPLPHALLRHWLAPTQRPELRRRAITLLRASDAWTRLATDLQLITDPDPDTARAAESDLRNWLSLAALGHRPPSPESSAAIESLLPAAEAVLDTRTLHQIRFRIPQQ</sequence>
<evidence type="ECO:0000313" key="2">
    <source>
        <dbReference type="Proteomes" id="UP001592528"/>
    </source>
</evidence>
<dbReference type="Proteomes" id="UP001592528">
    <property type="component" value="Unassembled WGS sequence"/>
</dbReference>
<reference evidence="1 2" key="1">
    <citation type="submission" date="2024-09" db="EMBL/GenBank/DDBJ databases">
        <authorList>
            <person name="Lee S.D."/>
        </authorList>
    </citation>
    <scope>NUCLEOTIDE SEQUENCE [LARGE SCALE GENOMIC DNA]</scope>
    <source>
        <strain evidence="1 2">N1-5</strain>
    </source>
</reference>
<dbReference type="InterPro" id="IPR011989">
    <property type="entry name" value="ARM-like"/>
</dbReference>
<keyword evidence="2" id="KW-1185">Reference proteome</keyword>
<dbReference type="InterPro" id="IPR016024">
    <property type="entry name" value="ARM-type_fold"/>
</dbReference>
<evidence type="ECO:0000313" key="1">
    <source>
        <dbReference type="EMBL" id="MFC1401255.1"/>
    </source>
</evidence>